<accession>A0A1E5SLG7</accession>
<sequence>MKGIAKTERVRFQNTLTFLEKTLPKTSKILDLGTPNDMSAFLTQNGYEIDHAHGQDFDLHPEVIAKDGYDAVTIFEVLEHLVNPMGILQAIKAPRLFASVPLDLWFAKAYNNDKDPYDRHFHEFEDWQFDWLLEKSGWEIVNTEKWNTPVSKIGIRPILRRFTPRYYMVEAKRP</sequence>
<dbReference type="AlphaFoldDB" id="A0A1E5SLG7"/>
<dbReference type="EMBL" id="MDGQ01000005">
    <property type="protein sequence ID" value="OEJ99972.1"/>
    <property type="molecule type" value="Genomic_DNA"/>
</dbReference>
<dbReference type="GO" id="GO:0008168">
    <property type="term" value="F:methyltransferase activity"/>
    <property type="evidence" value="ECO:0007669"/>
    <property type="project" value="UniProtKB-KW"/>
</dbReference>
<dbReference type="SUPFAM" id="SSF53335">
    <property type="entry name" value="S-adenosyl-L-methionine-dependent methyltransferases"/>
    <property type="match status" value="1"/>
</dbReference>
<evidence type="ECO:0000313" key="1">
    <source>
        <dbReference type="EMBL" id="OEJ99972.1"/>
    </source>
</evidence>
<comment type="caution">
    <text evidence="1">The sequence shown here is derived from an EMBL/GenBank/DDBJ whole genome shotgun (WGS) entry which is preliminary data.</text>
</comment>
<keyword evidence="2" id="KW-1185">Reference proteome</keyword>
<dbReference type="GO" id="GO:0032259">
    <property type="term" value="P:methylation"/>
    <property type="evidence" value="ECO:0007669"/>
    <property type="project" value="UniProtKB-KW"/>
</dbReference>
<keyword evidence="1" id="KW-0808">Transferase</keyword>
<dbReference type="Pfam" id="PF13489">
    <property type="entry name" value="Methyltransf_23"/>
    <property type="match status" value="1"/>
</dbReference>
<gene>
    <name evidence="1" type="ORF">BFP71_10540</name>
</gene>
<dbReference type="OrthoDB" id="1123183at2"/>
<dbReference type="Proteomes" id="UP000095552">
    <property type="component" value="Unassembled WGS sequence"/>
</dbReference>
<name>A0A1E5SLG7_9BACT</name>
<organism evidence="1 2">
    <name type="scientific">Roseivirga misakiensis</name>
    <dbReference type="NCBI Taxonomy" id="1563681"/>
    <lineage>
        <taxon>Bacteria</taxon>
        <taxon>Pseudomonadati</taxon>
        <taxon>Bacteroidota</taxon>
        <taxon>Cytophagia</taxon>
        <taxon>Cytophagales</taxon>
        <taxon>Roseivirgaceae</taxon>
        <taxon>Roseivirga</taxon>
    </lineage>
</organism>
<dbReference type="STRING" id="1563681.BFP71_10540"/>
<dbReference type="RefSeq" id="WP_069835435.1">
    <property type="nucleotide sequence ID" value="NZ_MDGQ01000005.1"/>
</dbReference>
<dbReference type="InterPro" id="IPR029063">
    <property type="entry name" value="SAM-dependent_MTases_sf"/>
</dbReference>
<proteinExistence type="predicted"/>
<dbReference type="Gene3D" id="3.40.50.150">
    <property type="entry name" value="Vaccinia Virus protein VP39"/>
    <property type="match status" value="1"/>
</dbReference>
<protein>
    <submittedName>
        <fullName evidence="1">Methyltransferase</fullName>
    </submittedName>
</protein>
<evidence type="ECO:0000313" key="2">
    <source>
        <dbReference type="Proteomes" id="UP000095552"/>
    </source>
</evidence>
<keyword evidence="1" id="KW-0489">Methyltransferase</keyword>
<reference evidence="1 2" key="1">
    <citation type="submission" date="2016-08" db="EMBL/GenBank/DDBJ databases">
        <title>Draft genome of Fabibacter sp. strain SK-8.</title>
        <authorList>
            <person name="Wong S.-K."/>
            <person name="Hamasaki K."/>
            <person name="Yoshizawa S."/>
        </authorList>
    </citation>
    <scope>NUCLEOTIDE SEQUENCE [LARGE SCALE GENOMIC DNA]</scope>
    <source>
        <strain evidence="1 2">SK-8</strain>
    </source>
</reference>